<dbReference type="InterPro" id="IPR017972">
    <property type="entry name" value="Cyt_P450_CS"/>
</dbReference>
<dbReference type="PRINTS" id="PR00359">
    <property type="entry name" value="BP450"/>
</dbReference>
<dbReference type="GO" id="GO:0016705">
    <property type="term" value="F:oxidoreductase activity, acting on paired donors, with incorporation or reduction of molecular oxygen"/>
    <property type="evidence" value="ECO:0007669"/>
    <property type="project" value="InterPro"/>
</dbReference>
<dbReference type="Pfam" id="PF00067">
    <property type="entry name" value="p450"/>
    <property type="match status" value="1"/>
</dbReference>
<evidence type="ECO:0000313" key="3">
    <source>
        <dbReference type="EMBL" id="MBB4921045.1"/>
    </source>
</evidence>
<dbReference type="InterPro" id="IPR036396">
    <property type="entry name" value="Cyt_P450_sf"/>
</dbReference>
<comment type="similarity">
    <text evidence="1 2">Belongs to the cytochrome P450 family.</text>
</comment>
<dbReference type="PANTHER" id="PTHR46696">
    <property type="entry name" value="P450, PUTATIVE (EUROFUNG)-RELATED"/>
    <property type="match status" value="1"/>
</dbReference>
<dbReference type="GO" id="GO:0020037">
    <property type="term" value="F:heme binding"/>
    <property type="evidence" value="ECO:0007669"/>
    <property type="project" value="InterPro"/>
</dbReference>
<dbReference type="GO" id="GO:0005506">
    <property type="term" value="F:iron ion binding"/>
    <property type="evidence" value="ECO:0007669"/>
    <property type="project" value="InterPro"/>
</dbReference>
<reference evidence="3 4" key="1">
    <citation type="submission" date="2020-08" db="EMBL/GenBank/DDBJ databases">
        <title>Sequencing the genomes of 1000 actinobacteria strains.</title>
        <authorList>
            <person name="Klenk H.-P."/>
        </authorList>
    </citation>
    <scope>NUCLEOTIDE SEQUENCE [LARGE SCALE GENOMIC DNA]</scope>
    <source>
        <strain evidence="3 4">DSM 41654</strain>
    </source>
</reference>
<comment type="caution">
    <text evidence="3">The sequence shown here is derived from an EMBL/GenBank/DDBJ whole genome shotgun (WGS) entry which is preliminary data.</text>
</comment>
<dbReference type="InterPro" id="IPR001128">
    <property type="entry name" value="Cyt_P450"/>
</dbReference>
<dbReference type="GO" id="GO:0004497">
    <property type="term" value="F:monooxygenase activity"/>
    <property type="evidence" value="ECO:0007669"/>
    <property type="project" value="UniProtKB-KW"/>
</dbReference>
<dbReference type="Proteomes" id="UP000540506">
    <property type="component" value="Unassembled WGS sequence"/>
</dbReference>
<keyword evidence="2" id="KW-0349">Heme</keyword>
<dbReference type="EMBL" id="JACHJV010000001">
    <property type="protein sequence ID" value="MBB4921045.1"/>
    <property type="molecule type" value="Genomic_DNA"/>
</dbReference>
<keyword evidence="2" id="KW-0503">Monooxygenase</keyword>
<evidence type="ECO:0000313" key="4">
    <source>
        <dbReference type="Proteomes" id="UP000540506"/>
    </source>
</evidence>
<accession>A0A7W7VT38</accession>
<gene>
    <name evidence="3" type="ORF">FHR34_000038</name>
</gene>
<name>A0A7W7VT38_KITKI</name>
<keyword evidence="4" id="KW-1185">Reference proteome</keyword>
<dbReference type="InterPro" id="IPR002397">
    <property type="entry name" value="Cyt_P450_B"/>
</dbReference>
<dbReference type="AlphaFoldDB" id="A0A7W7VT38"/>
<protein>
    <submittedName>
        <fullName evidence="3">Cytochrome P450</fullName>
    </submittedName>
</protein>
<keyword evidence="2" id="KW-0560">Oxidoreductase</keyword>
<dbReference type="SUPFAM" id="SSF48264">
    <property type="entry name" value="Cytochrome P450"/>
    <property type="match status" value="1"/>
</dbReference>
<dbReference type="RefSeq" id="WP_184933437.1">
    <property type="nucleotide sequence ID" value="NZ_JACHJV010000001.1"/>
</dbReference>
<sequence length="395" mass="42929">MPHPARYDPLDPATLAHPYPVLAALRAAEPVSWHESMHCWLLTGYADCVAVLRDHELFARDRRRLGAEVPQPSLSVQSLDPPDQAEVRSLFMNALNAQDLPGIQGRAEQRLAHWLDGLDARPRFDVMAEIAVPLSLAVISDLLGVEEPDHSSFAQVSDAVMRSMDGGLDPSLVEPGRLARQQLSELVASWFRTSGRPGLLTHVRDHAAGQRDTGLDLFIRNTARVMFQGGYSTMVAAIGNVVHTLLTRPDVLERMRDPRLLQTGVDELVRFDGPVQGTSRIATRACELGGRKIDAGQTVTVLLAAANHDPVQFTEPGRLLLDRSPNRHLGFGWGTHSCIGTTAAQMALRALVRGLLAHPAPLRAAGAAVRRRTATMRAFDVLPATFGPGGTAGRR</sequence>
<dbReference type="PROSITE" id="PS00086">
    <property type="entry name" value="CYTOCHROME_P450"/>
    <property type="match status" value="1"/>
</dbReference>
<evidence type="ECO:0000256" key="2">
    <source>
        <dbReference type="RuleBase" id="RU000461"/>
    </source>
</evidence>
<organism evidence="3 4">
    <name type="scientific">Kitasatospora kifunensis</name>
    <name type="common">Streptomyces kifunensis</name>
    <dbReference type="NCBI Taxonomy" id="58351"/>
    <lineage>
        <taxon>Bacteria</taxon>
        <taxon>Bacillati</taxon>
        <taxon>Actinomycetota</taxon>
        <taxon>Actinomycetes</taxon>
        <taxon>Kitasatosporales</taxon>
        <taxon>Streptomycetaceae</taxon>
        <taxon>Kitasatospora</taxon>
    </lineage>
</organism>
<evidence type="ECO:0000256" key="1">
    <source>
        <dbReference type="ARBA" id="ARBA00010617"/>
    </source>
</evidence>
<dbReference type="PANTHER" id="PTHR46696:SF6">
    <property type="entry name" value="P450, PUTATIVE (EUROFUNG)-RELATED"/>
    <property type="match status" value="1"/>
</dbReference>
<keyword evidence="2" id="KW-0408">Iron</keyword>
<dbReference type="Gene3D" id="1.10.630.10">
    <property type="entry name" value="Cytochrome P450"/>
    <property type="match status" value="1"/>
</dbReference>
<proteinExistence type="inferred from homology"/>
<keyword evidence="2" id="KW-0479">Metal-binding</keyword>